<dbReference type="GO" id="GO:0050660">
    <property type="term" value="F:flavin adenine dinucleotide binding"/>
    <property type="evidence" value="ECO:0007669"/>
    <property type="project" value="InterPro"/>
</dbReference>
<dbReference type="PANTHER" id="PTHR46056:SF12">
    <property type="entry name" value="LONG-CHAIN-ALCOHOL OXIDASE"/>
    <property type="match status" value="1"/>
</dbReference>
<keyword evidence="2" id="KW-0285">Flavoprotein</keyword>
<dbReference type="Pfam" id="PF00732">
    <property type="entry name" value="GMC_oxred_N"/>
    <property type="match status" value="1"/>
</dbReference>
<keyword evidence="4" id="KW-0560">Oxidoreductase</keyword>
<name>A0A0D2MIR5_9CHLO</name>
<evidence type="ECO:0000313" key="7">
    <source>
        <dbReference type="EMBL" id="KIZ02920.1"/>
    </source>
</evidence>
<organism evidence="7 8">
    <name type="scientific">Monoraphidium neglectum</name>
    <dbReference type="NCBI Taxonomy" id="145388"/>
    <lineage>
        <taxon>Eukaryota</taxon>
        <taxon>Viridiplantae</taxon>
        <taxon>Chlorophyta</taxon>
        <taxon>core chlorophytes</taxon>
        <taxon>Chlorophyceae</taxon>
        <taxon>CS clade</taxon>
        <taxon>Sphaeropleales</taxon>
        <taxon>Selenastraceae</taxon>
        <taxon>Monoraphidium</taxon>
    </lineage>
</organism>
<gene>
    <name evidence="7" type="ORF">MNEG_5037</name>
</gene>
<evidence type="ECO:0000256" key="3">
    <source>
        <dbReference type="ARBA" id="ARBA00022827"/>
    </source>
</evidence>
<keyword evidence="3" id="KW-0274">FAD</keyword>
<dbReference type="InterPro" id="IPR003953">
    <property type="entry name" value="FAD-dep_OxRdtase_2_FAD-bd"/>
</dbReference>
<evidence type="ECO:0000259" key="6">
    <source>
        <dbReference type="Pfam" id="PF00890"/>
    </source>
</evidence>
<dbReference type="SUPFAM" id="SSF51905">
    <property type="entry name" value="FAD/NAD(P)-binding domain"/>
    <property type="match status" value="1"/>
</dbReference>
<protein>
    <submittedName>
        <fullName evidence="7">Uncharacterized protein</fullName>
    </submittedName>
</protein>
<comment type="similarity">
    <text evidence="1">Belongs to the GMC oxidoreductase family.</text>
</comment>
<accession>A0A0D2MIR5</accession>
<dbReference type="STRING" id="145388.A0A0D2MIR5"/>
<dbReference type="GO" id="GO:0016614">
    <property type="term" value="F:oxidoreductase activity, acting on CH-OH group of donors"/>
    <property type="evidence" value="ECO:0007669"/>
    <property type="project" value="InterPro"/>
</dbReference>
<evidence type="ECO:0000313" key="8">
    <source>
        <dbReference type="Proteomes" id="UP000054498"/>
    </source>
</evidence>
<dbReference type="KEGG" id="mng:MNEG_5037"/>
<sequence>MGADAGTAGGSGARGQLRVLKALAEALWPSQPAPPGADAAMERFYSLSGGALPTVPEQATLLSWRHSWLGSLKAVFKALKSIIVAVILANIDDATGTNPFFEAAPRPEPAPAAAALQAEEVLASAVVDLPAALAAGGAAGSRSLLERRGFKIGGGPGGAPAAAAAAARSRGKGREAGGWWLEADAVVVGSGAGGGVAAAVLAAAGLRVVVVEKGSWKRMADLTWLEGESTDTMFERGAFLATEDGGMSILAGATLGGGTKVNWCASLRTPDHVRKEWAERHGLPRFATPEFDASLDAVTARLGVTNTTRLNGSNGALYDGLVELGADARKLPRNCLSDECSGFCSLGCKTGHKVSTDVSYLADAVKNGARIITGVHARRVLLEPNIGAGSGARGGGEGSGGGRAHRAAGVELVAGGAEGGAGFTVVVRAPIVVASAGSIHSPALLLRSGITCGGNVGAHLRVHPAFGVLGLFDGEERRRHSAERGAIDMFKGVMMLTYSLSAAKWEQGGYGAMVSVPSLHPGLLAACYPWHPTKYKGNIANMQNIATTVVFARDTGSGRVTIDGRGRPRVHYWPAPETQRSILEGMELALRAYIAAGAKEVTLPHAFGHLVTTADQGGRGLEELIRSAHAGGVRRYDMPLFSAHQMGSCRMGASPK</sequence>
<evidence type="ECO:0000256" key="1">
    <source>
        <dbReference type="ARBA" id="ARBA00010790"/>
    </source>
</evidence>
<proteinExistence type="inferred from homology"/>
<dbReference type="AlphaFoldDB" id="A0A0D2MIR5"/>
<dbReference type="Pfam" id="PF00890">
    <property type="entry name" value="FAD_binding_2"/>
    <property type="match status" value="1"/>
</dbReference>
<dbReference type="RefSeq" id="XP_013901939.1">
    <property type="nucleotide sequence ID" value="XM_014046485.1"/>
</dbReference>
<evidence type="ECO:0000256" key="2">
    <source>
        <dbReference type="ARBA" id="ARBA00022630"/>
    </source>
</evidence>
<dbReference type="EMBL" id="KK100950">
    <property type="protein sequence ID" value="KIZ02920.1"/>
    <property type="molecule type" value="Genomic_DNA"/>
</dbReference>
<reference evidence="7 8" key="1">
    <citation type="journal article" date="2013" name="BMC Genomics">
        <title>Reconstruction of the lipid metabolism for the microalga Monoraphidium neglectum from its genome sequence reveals characteristics suitable for biofuel production.</title>
        <authorList>
            <person name="Bogen C."/>
            <person name="Al-Dilaimi A."/>
            <person name="Albersmeier A."/>
            <person name="Wichmann J."/>
            <person name="Grundmann M."/>
            <person name="Rupp O."/>
            <person name="Lauersen K.J."/>
            <person name="Blifernez-Klassen O."/>
            <person name="Kalinowski J."/>
            <person name="Goesmann A."/>
            <person name="Mussgnug J.H."/>
            <person name="Kruse O."/>
        </authorList>
    </citation>
    <scope>NUCLEOTIDE SEQUENCE [LARGE SCALE GENOMIC DNA]</scope>
    <source>
        <strain evidence="7 8">SAG 48.87</strain>
    </source>
</reference>
<evidence type="ECO:0000259" key="5">
    <source>
        <dbReference type="Pfam" id="PF00732"/>
    </source>
</evidence>
<dbReference type="InterPro" id="IPR036188">
    <property type="entry name" value="FAD/NAD-bd_sf"/>
</dbReference>
<evidence type="ECO:0000256" key="4">
    <source>
        <dbReference type="ARBA" id="ARBA00023002"/>
    </source>
</evidence>
<dbReference type="GeneID" id="25737914"/>
<dbReference type="OrthoDB" id="540387at2759"/>
<dbReference type="InterPro" id="IPR000172">
    <property type="entry name" value="GMC_OxRdtase_N"/>
</dbReference>
<dbReference type="Gene3D" id="3.50.50.60">
    <property type="entry name" value="FAD/NAD(P)-binding domain"/>
    <property type="match status" value="1"/>
</dbReference>
<keyword evidence="8" id="KW-1185">Reference proteome</keyword>
<feature type="domain" description="Glucose-methanol-choline oxidoreductase N-terminal" evidence="5">
    <location>
        <begin position="231"/>
        <end position="465"/>
    </location>
</feature>
<dbReference type="Proteomes" id="UP000054498">
    <property type="component" value="Unassembled WGS sequence"/>
</dbReference>
<feature type="domain" description="FAD-dependent oxidoreductase 2 FAD-binding" evidence="6">
    <location>
        <begin position="184"/>
        <end position="219"/>
    </location>
</feature>
<dbReference type="PANTHER" id="PTHR46056">
    <property type="entry name" value="LONG-CHAIN-ALCOHOL OXIDASE"/>
    <property type="match status" value="1"/>
</dbReference>